<name>A0A1L9ST02_9EURO</name>
<evidence type="ECO:0000313" key="2">
    <source>
        <dbReference type="Proteomes" id="UP000184188"/>
    </source>
</evidence>
<accession>A0A1L9ST02</accession>
<dbReference type="RefSeq" id="XP_022584845.1">
    <property type="nucleotide sequence ID" value="XM_022724573.1"/>
</dbReference>
<dbReference type="OrthoDB" id="4454461at2759"/>
<gene>
    <name evidence="1" type="ORF">ASPZODRAFT_139637</name>
</gene>
<evidence type="ECO:0000313" key="1">
    <source>
        <dbReference type="EMBL" id="OJJ50335.1"/>
    </source>
</evidence>
<dbReference type="VEuPathDB" id="FungiDB:ASPZODRAFT_139637"/>
<dbReference type="EMBL" id="KV878337">
    <property type="protein sequence ID" value="OJJ50335.1"/>
    <property type="molecule type" value="Genomic_DNA"/>
</dbReference>
<keyword evidence="2" id="KW-1185">Reference proteome</keyword>
<reference evidence="2" key="1">
    <citation type="journal article" date="2017" name="Genome Biol.">
        <title>Comparative genomics reveals high biological diversity and specific adaptations in the industrially and medically important fungal genus Aspergillus.</title>
        <authorList>
            <person name="de Vries R.P."/>
            <person name="Riley R."/>
            <person name="Wiebenga A."/>
            <person name="Aguilar-Osorio G."/>
            <person name="Amillis S."/>
            <person name="Uchima C.A."/>
            <person name="Anderluh G."/>
            <person name="Asadollahi M."/>
            <person name="Askin M."/>
            <person name="Barry K."/>
            <person name="Battaglia E."/>
            <person name="Bayram O."/>
            <person name="Benocci T."/>
            <person name="Braus-Stromeyer S.A."/>
            <person name="Caldana C."/>
            <person name="Canovas D."/>
            <person name="Cerqueira G.C."/>
            <person name="Chen F."/>
            <person name="Chen W."/>
            <person name="Choi C."/>
            <person name="Clum A."/>
            <person name="Dos Santos R.A."/>
            <person name="Damasio A.R."/>
            <person name="Diallinas G."/>
            <person name="Emri T."/>
            <person name="Fekete E."/>
            <person name="Flipphi M."/>
            <person name="Freyberg S."/>
            <person name="Gallo A."/>
            <person name="Gournas C."/>
            <person name="Habgood R."/>
            <person name="Hainaut M."/>
            <person name="Harispe M.L."/>
            <person name="Henrissat B."/>
            <person name="Hilden K.S."/>
            <person name="Hope R."/>
            <person name="Hossain A."/>
            <person name="Karabika E."/>
            <person name="Karaffa L."/>
            <person name="Karanyi Z."/>
            <person name="Krasevec N."/>
            <person name="Kuo A."/>
            <person name="Kusch H."/>
            <person name="LaButti K."/>
            <person name="Lagendijk E.L."/>
            <person name="Lapidus A."/>
            <person name="Levasseur A."/>
            <person name="Lindquist E."/>
            <person name="Lipzen A."/>
            <person name="Logrieco A.F."/>
            <person name="MacCabe A."/>
            <person name="Maekelae M.R."/>
            <person name="Malavazi I."/>
            <person name="Melin P."/>
            <person name="Meyer V."/>
            <person name="Mielnichuk N."/>
            <person name="Miskei M."/>
            <person name="Molnar A.P."/>
            <person name="Mule G."/>
            <person name="Ngan C.Y."/>
            <person name="Orejas M."/>
            <person name="Orosz E."/>
            <person name="Ouedraogo J.P."/>
            <person name="Overkamp K.M."/>
            <person name="Park H.-S."/>
            <person name="Perrone G."/>
            <person name="Piumi F."/>
            <person name="Punt P.J."/>
            <person name="Ram A.F."/>
            <person name="Ramon A."/>
            <person name="Rauscher S."/>
            <person name="Record E."/>
            <person name="Riano-Pachon D.M."/>
            <person name="Robert V."/>
            <person name="Roehrig J."/>
            <person name="Ruller R."/>
            <person name="Salamov A."/>
            <person name="Salih N.S."/>
            <person name="Samson R.A."/>
            <person name="Sandor E."/>
            <person name="Sanguinetti M."/>
            <person name="Schuetze T."/>
            <person name="Sepcic K."/>
            <person name="Shelest E."/>
            <person name="Sherlock G."/>
            <person name="Sophianopoulou V."/>
            <person name="Squina F.M."/>
            <person name="Sun H."/>
            <person name="Susca A."/>
            <person name="Todd R.B."/>
            <person name="Tsang A."/>
            <person name="Unkles S.E."/>
            <person name="van de Wiele N."/>
            <person name="van Rossen-Uffink D."/>
            <person name="Oliveira J.V."/>
            <person name="Vesth T.C."/>
            <person name="Visser J."/>
            <person name="Yu J.-H."/>
            <person name="Zhou M."/>
            <person name="Andersen M.R."/>
            <person name="Archer D.B."/>
            <person name="Baker S.E."/>
            <person name="Benoit I."/>
            <person name="Brakhage A.A."/>
            <person name="Braus G.H."/>
            <person name="Fischer R."/>
            <person name="Frisvad J.C."/>
            <person name="Goldman G.H."/>
            <person name="Houbraken J."/>
            <person name="Oakley B."/>
            <person name="Pocsi I."/>
            <person name="Scazzocchio C."/>
            <person name="Seiboth B."/>
            <person name="vanKuyk P.A."/>
            <person name="Wortman J."/>
            <person name="Dyer P.S."/>
            <person name="Grigoriev I.V."/>
        </authorList>
    </citation>
    <scope>NUCLEOTIDE SEQUENCE [LARGE SCALE GENOMIC DNA]</scope>
    <source>
        <strain evidence="2">CBS 506.65</strain>
    </source>
</reference>
<dbReference type="GeneID" id="34611038"/>
<protein>
    <submittedName>
        <fullName evidence="1">Uncharacterized protein</fullName>
    </submittedName>
</protein>
<organism evidence="1 2">
    <name type="scientific">Penicilliopsis zonata CBS 506.65</name>
    <dbReference type="NCBI Taxonomy" id="1073090"/>
    <lineage>
        <taxon>Eukaryota</taxon>
        <taxon>Fungi</taxon>
        <taxon>Dikarya</taxon>
        <taxon>Ascomycota</taxon>
        <taxon>Pezizomycotina</taxon>
        <taxon>Eurotiomycetes</taxon>
        <taxon>Eurotiomycetidae</taxon>
        <taxon>Eurotiales</taxon>
        <taxon>Aspergillaceae</taxon>
        <taxon>Penicilliopsis</taxon>
    </lineage>
</organism>
<dbReference type="Proteomes" id="UP000184188">
    <property type="component" value="Unassembled WGS sequence"/>
</dbReference>
<proteinExistence type="predicted"/>
<dbReference type="AlphaFoldDB" id="A0A1L9ST02"/>
<sequence length="223" mass="25193">MSNAGILDICPCLSLTFRDRTNLIRFSNEEKDIDKLDSSNNWSFKVSSTGDKYLAHECYITSSENVQAHLHTSLFLEKKRTTTVLLQSRYRVEFPAYSKSLLTLGSPIFACPHINLLSFIGSKQAKEKGGYECLSCQTVFRIVFEPPLETLFDRPLETPVEALIDTLLDSLLDTSSSPEVVVVDVTRPLGEKGWPADEHWYRQSRIRKEMPSNRSGAIEGHGF</sequence>